<dbReference type="AlphaFoldDB" id="A0A5M9GIC2"/>
<dbReference type="Proteomes" id="UP000325411">
    <property type="component" value="Unassembled WGS sequence"/>
</dbReference>
<evidence type="ECO:0000313" key="3">
    <source>
        <dbReference type="Proteomes" id="UP000325411"/>
    </source>
</evidence>
<protein>
    <submittedName>
        <fullName evidence="2">Uncharacterized protein</fullName>
    </submittedName>
</protein>
<keyword evidence="1" id="KW-1133">Transmembrane helix</keyword>
<proteinExistence type="predicted"/>
<organism evidence="2 3">
    <name type="scientific">Bacillus paranthracis</name>
    <dbReference type="NCBI Taxonomy" id="2026186"/>
    <lineage>
        <taxon>Bacteria</taxon>
        <taxon>Bacillati</taxon>
        <taxon>Bacillota</taxon>
        <taxon>Bacilli</taxon>
        <taxon>Bacillales</taxon>
        <taxon>Bacillaceae</taxon>
        <taxon>Bacillus</taxon>
        <taxon>Bacillus cereus group</taxon>
    </lineage>
</organism>
<keyword evidence="1" id="KW-0812">Transmembrane</keyword>
<sequence length="75" mass="8320">MPFIGFLPTLGNPILGGIVVSIVMFVVIGYSIYQRKWEMSITCFVVWLLLFLIVVFPKEVAELASKLGGPISFGR</sequence>
<comment type="caution">
    <text evidence="2">The sequence shown here is derived from an EMBL/GenBank/DDBJ whole genome shotgun (WGS) entry which is preliminary data.</text>
</comment>
<evidence type="ECO:0000256" key="1">
    <source>
        <dbReference type="SAM" id="Phobius"/>
    </source>
</evidence>
<reference evidence="2 3" key="1">
    <citation type="submission" date="2019-09" db="EMBL/GenBank/DDBJ databases">
        <authorList>
            <person name="Geng P."/>
            <person name="Wan X."/>
            <person name="Zhou G."/>
            <person name="Yuan Z."/>
            <person name="Hu X."/>
        </authorList>
    </citation>
    <scope>NUCLEOTIDE SEQUENCE [LARGE SCALE GENOMIC DNA]</scope>
    <source>
        <strain evidence="2 3">EFR-4</strain>
    </source>
</reference>
<feature type="transmembrane region" description="Helical" evidence="1">
    <location>
        <begin position="12"/>
        <end position="33"/>
    </location>
</feature>
<dbReference type="EMBL" id="VXCE01000039">
    <property type="protein sequence ID" value="KAA8473429.1"/>
    <property type="molecule type" value="Genomic_DNA"/>
</dbReference>
<name>A0A5M9GIC2_9BACI</name>
<accession>A0A5M9GIC2</accession>
<feature type="transmembrane region" description="Helical" evidence="1">
    <location>
        <begin position="39"/>
        <end position="56"/>
    </location>
</feature>
<keyword evidence="1" id="KW-0472">Membrane</keyword>
<gene>
    <name evidence="2" type="ORF">FYW06_27040</name>
</gene>
<dbReference type="RefSeq" id="WP_001115860.1">
    <property type="nucleotide sequence ID" value="NZ_CP064083.1"/>
</dbReference>
<evidence type="ECO:0000313" key="2">
    <source>
        <dbReference type="EMBL" id="KAA8473429.1"/>
    </source>
</evidence>